<organism evidence="10 11">
    <name type="scientific">Kutzneria viridogrisea</name>
    <dbReference type="NCBI Taxonomy" id="47990"/>
    <lineage>
        <taxon>Bacteria</taxon>
        <taxon>Bacillati</taxon>
        <taxon>Actinomycetota</taxon>
        <taxon>Actinomycetes</taxon>
        <taxon>Pseudonocardiales</taxon>
        <taxon>Pseudonocardiaceae</taxon>
        <taxon>Kutzneria</taxon>
    </lineage>
</organism>
<comment type="similarity">
    <text evidence="2 7">Belongs to the UDP-glucose/GDP-mannose dehydrogenase family.</text>
</comment>
<keyword evidence="11" id="KW-1185">Reference proteome</keyword>
<dbReference type="InterPro" id="IPR036220">
    <property type="entry name" value="UDP-Glc/GDP-Man_DH_C_sf"/>
</dbReference>
<sequence>MRHREILVLGAGCVGLTIAACLAADGHRVTCVDVDADTVAELYAHADAPVLVTDNASNGLLSVKLSYANSLANLCGRVGADVNTVVRGMGHDNRIGEARLRPGPGWGGACLPKDARALLSLNRLHGLDFPLIQAALDTNIAQHERVVQEVRDALGGELAGARIGIMGMTFKAGTADLRDSPAMAIAELLRGHGADLTLHDPSLADLPSNILARWCTVDDPYLVAKGAEVVVVLTEWPQFRTIDWRRFAALMSGSTVVDTRNLLDVRALRKAGLLLRTMGLSC</sequence>
<dbReference type="PANTHER" id="PTHR43750">
    <property type="entry name" value="UDP-GLUCOSE 6-DEHYDROGENASE TUAD"/>
    <property type="match status" value="1"/>
</dbReference>
<dbReference type="EMBL" id="JACJID010000001">
    <property type="protein sequence ID" value="MBA8923630.1"/>
    <property type="molecule type" value="Genomic_DNA"/>
</dbReference>
<comment type="pathway">
    <text evidence="1">Nucleotide-sugar biosynthesis; UDP-alpha-D-glucuronate biosynthesis; UDP-alpha-D-glucuronate from UDP-alpha-D-glucose: step 1/1.</text>
</comment>
<keyword evidence="4 7" id="KW-0560">Oxidoreductase</keyword>
<dbReference type="Proteomes" id="UP000517916">
    <property type="component" value="Unassembled WGS sequence"/>
</dbReference>
<evidence type="ECO:0000259" key="9">
    <source>
        <dbReference type="SMART" id="SM00984"/>
    </source>
</evidence>
<evidence type="ECO:0000313" key="11">
    <source>
        <dbReference type="Proteomes" id="UP000517916"/>
    </source>
</evidence>
<feature type="signal peptide" evidence="8">
    <location>
        <begin position="1"/>
        <end position="23"/>
    </location>
</feature>
<feature type="domain" description="UDP-glucose/GDP-mannose dehydrogenase C-terminal" evidence="9">
    <location>
        <begin position="164"/>
        <end position="265"/>
    </location>
</feature>
<name>A0ABR6B9T5_9PSEU</name>
<dbReference type="InterPro" id="IPR008927">
    <property type="entry name" value="6-PGluconate_DH-like_C_sf"/>
</dbReference>
<comment type="catalytic activity">
    <reaction evidence="6 7">
        <text>UDP-alpha-D-glucose + 2 NAD(+) + H2O = UDP-alpha-D-glucuronate + 2 NADH + 3 H(+)</text>
        <dbReference type="Rhea" id="RHEA:23596"/>
        <dbReference type="ChEBI" id="CHEBI:15377"/>
        <dbReference type="ChEBI" id="CHEBI:15378"/>
        <dbReference type="ChEBI" id="CHEBI:57540"/>
        <dbReference type="ChEBI" id="CHEBI:57945"/>
        <dbReference type="ChEBI" id="CHEBI:58052"/>
        <dbReference type="ChEBI" id="CHEBI:58885"/>
        <dbReference type="EC" id="1.1.1.22"/>
    </reaction>
</comment>
<evidence type="ECO:0000256" key="6">
    <source>
        <dbReference type="ARBA" id="ARBA00047473"/>
    </source>
</evidence>
<proteinExistence type="inferred from homology"/>
<dbReference type="SUPFAM" id="SSF52413">
    <property type="entry name" value="UDP-glucose/GDP-mannose dehydrogenase C-terminal domain"/>
    <property type="match status" value="1"/>
</dbReference>
<accession>A0ABR6B9T5</accession>
<dbReference type="InterPro" id="IPR014027">
    <property type="entry name" value="UDP-Glc/GDP-Man_DH_C"/>
</dbReference>
<dbReference type="PROSITE" id="PS51257">
    <property type="entry name" value="PROKAR_LIPOPROTEIN"/>
    <property type="match status" value="1"/>
</dbReference>
<reference evidence="10 11" key="1">
    <citation type="submission" date="2020-08" db="EMBL/GenBank/DDBJ databases">
        <title>Genomic Encyclopedia of Archaeal and Bacterial Type Strains, Phase II (KMG-II): from individual species to whole genera.</title>
        <authorList>
            <person name="Goeker M."/>
        </authorList>
    </citation>
    <scope>NUCLEOTIDE SEQUENCE [LARGE SCALE GENOMIC DNA]</scope>
    <source>
        <strain evidence="10 11">DSM 43850</strain>
    </source>
</reference>
<dbReference type="Pfam" id="PF00984">
    <property type="entry name" value="UDPG_MGDP_dh"/>
    <property type="match status" value="1"/>
</dbReference>
<comment type="caution">
    <text evidence="10">The sequence shown here is derived from an EMBL/GenBank/DDBJ whole genome shotgun (WGS) entry which is preliminary data.</text>
</comment>
<evidence type="ECO:0000313" key="10">
    <source>
        <dbReference type="EMBL" id="MBA8923630.1"/>
    </source>
</evidence>
<dbReference type="Gene3D" id="3.40.50.720">
    <property type="entry name" value="NAD(P)-binding Rossmann-like Domain"/>
    <property type="match status" value="2"/>
</dbReference>
<evidence type="ECO:0000256" key="3">
    <source>
        <dbReference type="ARBA" id="ARBA00012954"/>
    </source>
</evidence>
<dbReference type="InterPro" id="IPR017476">
    <property type="entry name" value="UDP-Glc/GDP-Man"/>
</dbReference>
<dbReference type="PIRSF" id="PIRSF500134">
    <property type="entry name" value="UDPglc_DH_bac"/>
    <property type="match status" value="1"/>
</dbReference>
<dbReference type="EC" id="1.1.1.22" evidence="3 7"/>
<dbReference type="Pfam" id="PF03721">
    <property type="entry name" value="UDPG_MGDP_dh_N"/>
    <property type="match status" value="1"/>
</dbReference>
<evidence type="ECO:0000256" key="5">
    <source>
        <dbReference type="ARBA" id="ARBA00023027"/>
    </source>
</evidence>
<dbReference type="Pfam" id="PF03720">
    <property type="entry name" value="UDPG_MGDP_dh_C"/>
    <property type="match status" value="1"/>
</dbReference>
<dbReference type="SMART" id="SM00984">
    <property type="entry name" value="UDPG_MGDP_dh_C"/>
    <property type="match status" value="1"/>
</dbReference>
<evidence type="ECO:0000256" key="4">
    <source>
        <dbReference type="ARBA" id="ARBA00023002"/>
    </source>
</evidence>
<dbReference type="SUPFAM" id="SSF48179">
    <property type="entry name" value="6-phosphogluconate dehydrogenase C-terminal domain-like"/>
    <property type="match status" value="1"/>
</dbReference>
<evidence type="ECO:0000256" key="2">
    <source>
        <dbReference type="ARBA" id="ARBA00006601"/>
    </source>
</evidence>
<evidence type="ECO:0000256" key="1">
    <source>
        <dbReference type="ARBA" id="ARBA00004701"/>
    </source>
</evidence>
<dbReference type="InterPro" id="IPR036291">
    <property type="entry name" value="NAD(P)-bd_dom_sf"/>
</dbReference>
<dbReference type="PIRSF" id="PIRSF000124">
    <property type="entry name" value="UDPglc_GDPman_dh"/>
    <property type="match status" value="1"/>
</dbReference>
<keyword evidence="5 7" id="KW-0520">NAD</keyword>
<protein>
    <recommendedName>
        <fullName evidence="3 7">UDP-glucose 6-dehydrogenase</fullName>
        <ecNumber evidence="3 7">1.1.1.22</ecNumber>
    </recommendedName>
</protein>
<dbReference type="PANTHER" id="PTHR43750:SF3">
    <property type="entry name" value="UDP-GLUCOSE 6-DEHYDROGENASE TUAD"/>
    <property type="match status" value="1"/>
</dbReference>
<feature type="chain" id="PRO_5045126330" description="UDP-glucose 6-dehydrogenase" evidence="8">
    <location>
        <begin position="24"/>
        <end position="282"/>
    </location>
</feature>
<dbReference type="InterPro" id="IPR001732">
    <property type="entry name" value="UDP-Glc/GDP-Man_DH_N"/>
</dbReference>
<gene>
    <name evidence="10" type="ORF">BC739_000827</name>
</gene>
<keyword evidence="8" id="KW-0732">Signal</keyword>
<dbReference type="RefSeq" id="WP_182836321.1">
    <property type="nucleotide sequence ID" value="NZ_BAAABQ010000062.1"/>
</dbReference>
<evidence type="ECO:0000256" key="8">
    <source>
        <dbReference type="SAM" id="SignalP"/>
    </source>
</evidence>
<dbReference type="InterPro" id="IPR014026">
    <property type="entry name" value="UDP-Glc/GDP-Man_DH_dimer"/>
</dbReference>
<evidence type="ECO:0000256" key="7">
    <source>
        <dbReference type="PIRNR" id="PIRNR000124"/>
    </source>
</evidence>
<dbReference type="SUPFAM" id="SSF51735">
    <property type="entry name" value="NAD(P)-binding Rossmann-fold domains"/>
    <property type="match status" value="1"/>
</dbReference>
<dbReference type="InterPro" id="IPR028357">
    <property type="entry name" value="UDPglc_DH_bac"/>
</dbReference>